<protein>
    <submittedName>
        <fullName evidence="1">Uncharacterized protein</fullName>
    </submittedName>
</protein>
<dbReference type="Proteomes" id="UP000050545">
    <property type="component" value="Unassembled WGS sequence"/>
</dbReference>
<reference evidence="1 2" key="1">
    <citation type="submission" date="2015-09" db="EMBL/GenBank/DDBJ databases">
        <title>Genome announcement of multiple Pseudomonas syringae strains.</title>
        <authorList>
            <person name="Thakur S."/>
            <person name="Wang P.W."/>
            <person name="Gong Y."/>
            <person name="Weir B.S."/>
            <person name="Guttman D.S."/>
        </authorList>
    </citation>
    <scope>NUCLEOTIDE SEQUENCE [LARGE SCALE GENOMIC DNA]</scope>
    <source>
        <strain evidence="1 2">ICMP9623</strain>
    </source>
</reference>
<organism evidence="1 2">
    <name type="scientific">Pseudomonas amygdali pv. hibisci</name>
    <dbReference type="NCBI Taxonomy" id="251723"/>
    <lineage>
        <taxon>Bacteria</taxon>
        <taxon>Pseudomonadati</taxon>
        <taxon>Pseudomonadota</taxon>
        <taxon>Gammaproteobacteria</taxon>
        <taxon>Pseudomonadales</taxon>
        <taxon>Pseudomonadaceae</taxon>
        <taxon>Pseudomonas</taxon>
        <taxon>Pseudomonas amygdali</taxon>
    </lineage>
</organism>
<evidence type="ECO:0000313" key="2">
    <source>
        <dbReference type="Proteomes" id="UP000050545"/>
    </source>
</evidence>
<dbReference type="EMBL" id="LJQN01000074">
    <property type="protein sequence ID" value="KPX55139.1"/>
    <property type="molecule type" value="Genomic_DNA"/>
</dbReference>
<sequence>MVNRQAVVTGTQYLNFPITGSCGMWPESGQCRISLLLERSIFEVNGMKSVFPITSQLLFLLAHA</sequence>
<evidence type="ECO:0000313" key="1">
    <source>
        <dbReference type="EMBL" id="KPX55139.1"/>
    </source>
</evidence>
<proteinExistence type="predicted"/>
<comment type="caution">
    <text evidence="1">The sequence shown here is derived from an EMBL/GenBank/DDBJ whole genome shotgun (WGS) entry which is preliminary data.</text>
</comment>
<dbReference type="PROSITE" id="PS51257">
    <property type="entry name" value="PROKAR_LIPOPROTEIN"/>
    <property type="match status" value="1"/>
</dbReference>
<gene>
    <name evidence="1" type="ORF">ALO67_200118</name>
</gene>
<dbReference type="AlphaFoldDB" id="A0AB34U7H4"/>
<name>A0AB34U7H4_PSEA0</name>
<accession>A0AB34U7H4</accession>